<dbReference type="InterPro" id="IPR036950">
    <property type="entry name" value="PBP_transglycosylase"/>
</dbReference>
<dbReference type="GO" id="GO:0030288">
    <property type="term" value="C:outer membrane-bounded periplasmic space"/>
    <property type="evidence" value="ECO:0007669"/>
    <property type="project" value="TreeGrafter"/>
</dbReference>
<dbReference type="SUPFAM" id="SSF53955">
    <property type="entry name" value="Lysozyme-like"/>
    <property type="match status" value="1"/>
</dbReference>
<dbReference type="GO" id="GO:0009002">
    <property type="term" value="F:serine-type D-Ala-D-Ala carboxypeptidase activity"/>
    <property type="evidence" value="ECO:0007669"/>
    <property type="project" value="UniProtKB-EC"/>
</dbReference>
<keyword evidence="8" id="KW-0133">Cell shape</keyword>
<evidence type="ECO:0000313" key="16">
    <source>
        <dbReference type="EMBL" id="QPK83391.1"/>
    </source>
</evidence>
<keyword evidence="6" id="KW-0808">Transferase</keyword>
<evidence type="ECO:0000259" key="15">
    <source>
        <dbReference type="PROSITE" id="PS51178"/>
    </source>
</evidence>
<dbReference type="Pfam" id="PF03793">
    <property type="entry name" value="PASTA"/>
    <property type="match status" value="1"/>
</dbReference>
<feature type="domain" description="PASTA" evidence="15">
    <location>
        <begin position="686"/>
        <end position="751"/>
    </location>
</feature>
<comment type="similarity">
    <text evidence="1">In the C-terminal section; belongs to the transpeptidase family.</text>
</comment>
<dbReference type="FunFam" id="1.10.3810.10:FF:000001">
    <property type="entry name" value="Penicillin-binding protein 1A"/>
    <property type="match status" value="1"/>
</dbReference>
<accession>A0A7T0KMC3</accession>
<comment type="catalytic activity">
    <reaction evidence="13">
        <text>[GlcNAc-(1-&gt;4)-Mur2Ac(oyl-L-Ala-gamma-D-Glu-L-Lys-D-Ala-D-Ala)](n)-di-trans,octa-cis-undecaprenyl diphosphate + beta-D-GlcNAc-(1-&gt;4)-Mur2Ac(oyl-L-Ala-gamma-D-Glu-L-Lys-D-Ala-D-Ala)-di-trans,octa-cis-undecaprenyl diphosphate = [GlcNAc-(1-&gt;4)-Mur2Ac(oyl-L-Ala-gamma-D-Glu-L-Lys-D-Ala-D-Ala)](n+1)-di-trans,octa-cis-undecaprenyl diphosphate + di-trans,octa-cis-undecaprenyl diphosphate + H(+)</text>
        <dbReference type="Rhea" id="RHEA:23708"/>
        <dbReference type="Rhea" id="RHEA-COMP:9602"/>
        <dbReference type="Rhea" id="RHEA-COMP:9603"/>
        <dbReference type="ChEBI" id="CHEBI:15378"/>
        <dbReference type="ChEBI" id="CHEBI:58405"/>
        <dbReference type="ChEBI" id="CHEBI:60033"/>
        <dbReference type="ChEBI" id="CHEBI:78435"/>
        <dbReference type="EC" id="2.4.99.28"/>
    </reaction>
</comment>
<proteinExistence type="inferred from homology"/>
<evidence type="ECO:0000256" key="9">
    <source>
        <dbReference type="ARBA" id="ARBA00022984"/>
    </source>
</evidence>
<keyword evidence="9" id="KW-0573">Peptidoglycan synthesis</keyword>
<dbReference type="InterPro" id="IPR050396">
    <property type="entry name" value="Glycosyltr_51/Transpeptidase"/>
</dbReference>
<evidence type="ECO:0000256" key="11">
    <source>
        <dbReference type="ARBA" id="ARBA00023316"/>
    </source>
</evidence>
<keyword evidence="17" id="KW-1185">Reference proteome</keyword>
<dbReference type="Gene3D" id="3.30.10.20">
    <property type="match status" value="1"/>
</dbReference>
<keyword evidence="5" id="KW-0328">Glycosyltransferase</keyword>
<evidence type="ECO:0000256" key="7">
    <source>
        <dbReference type="ARBA" id="ARBA00022801"/>
    </source>
</evidence>
<evidence type="ECO:0000256" key="4">
    <source>
        <dbReference type="ARBA" id="ARBA00022670"/>
    </source>
</evidence>
<gene>
    <name evidence="16" type="ORF">G7Y29_00750</name>
</gene>
<dbReference type="AlphaFoldDB" id="A0A7T0KMC3"/>
<dbReference type="InterPro" id="IPR005543">
    <property type="entry name" value="PASTA_dom"/>
</dbReference>
<dbReference type="Pfam" id="PF00912">
    <property type="entry name" value="Transgly"/>
    <property type="match status" value="1"/>
</dbReference>
<dbReference type="InterPro" id="IPR023346">
    <property type="entry name" value="Lysozyme-like_dom_sf"/>
</dbReference>
<evidence type="ECO:0000256" key="8">
    <source>
        <dbReference type="ARBA" id="ARBA00022960"/>
    </source>
</evidence>
<keyword evidence="11" id="KW-0961">Cell wall biogenesis/degradation</keyword>
<feature type="region of interest" description="Disordered" evidence="14">
    <location>
        <begin position="741"/>
        <end position="782"/>
    </location>
</feature>
<dbReference type="GO" id="GO:0008658">
    <property type="term" value="F:penicillin binding"/>
    <property type="evidence" value="ECO:0007669"/>
    <property type="project" value="InterPro"/>
</dbReference>
<comment type="similarity">
    <text evidence="2">In the N-terminal section; belongs to the glycosyltransferase 51 family.</text>
</comment>
<protein>
    <submittedName>
        <fullName evidence="16">Transglycosylase domain-containing protein</fullName>
    </submittedName>
</protein>
<dbReference type="KEGG" id="cqn:G7Y29_00750"/>
<dbReference type="PROSITE" id="PS51178">
    <property type="entry name" value="PASTA"/>
    <property type="match status" value="1"/>
</dbReference>
<evidence type="ECO:0000256" key="6">
    <source>
        <dbReference type="ARBA" id="ARBA00022679"/>
    </source>
</evidence>
<evidence type="ECO:0000256" key="13">
    <source>
        <dbReference type="ARBA" id="ARBA00049902"/>
    </source>
</evidence>
<dbReference type="GO" id="GO:0006508">
    <property type="term" value="P:proteolysis"/>
    <property type="evidence" value="ECO:0007669"/>
    <property type="project" value="UniProtKB-KW"/>
</dbReference>
<dbReference type="CDD" id="cd06577">
    <property type="entry name" value="PASTA_pknB"/>
    <property type="match status" value="1"/>
</dbReference>
<sequence length="799" mass="84330">MSALTSLGKLLVAILAAGLAIALCLAPVAGLGGVAVARTAETMETNLSDLADGHVPGVTTITDVNGTPMAWVFNQRRYEVPSEGISPYAKDALVSTEDRRFYEHDGVDMQGFARAMVTNLLAGGVEQGASTINQQYVKNYLWLVDAESNEDAIAATEQSIPRKLREMRMASDLDKTLDKDTILTRYLNLVSFGNHSYGIEAAARTYFDIPARDLGPKQAALLIGLLQSVEYLNPYTNPEGATERRNTVLQNMAAYGSISQEEADALAAEPLDTLPQPNLLPDGCVAAGDSGFMCDYALSYLASKGLPQDELEKGAYTITTTLDPVVQASAVKAIRNNVSPDAAGVAGVLNVVRPGEDSHDIAGMASSRYYGLDLAQNQTIMPQPTSLVGNGAGSVFKIFAAGAALEQGMGLETKLPTPERSVVYGMGAGGAANCPPGAYCVENAGDYAPELTLRDALAQSPNTTFIELVQKVGVEPTVDMAVRLGLRSYIADGTYDGERSVEQAVVDGNMGSFVLGPVAVNALELSNVGATLASGGRWCEPNPIARVTDKHGQEVFIERPPCEQVVDKDIAGALSQGMSEDVKTGTARRAASANGWNAPLAAKTGTTESHQSSAFFAFNRALAGAPYIFNDGTQTTPLCTSPVRQCAEGTLFGGNEAADAWFQMANGVPGARDAGLPESSSLYERGTRQAALDTVVGLETEAARKQLEEQGLRVVLQTVFGDGRPRGTVVSAEPVDPNLAPGSLIKLSISDGAPPRETQRREPPTAPRAPSGQSGPPPELEELQRQIDDARSQLNEIFG</sequence>
<dbReference type="SUPFAM" id="SSF56601">
    <property type="entry name" value="beta-lactamase/transpeptidase-like"/>
    <property type="match status" value="1"/>
</dbReference>
<keyword evidence="3" id="KW-0121">Carboxypeptidase</keyword>
<evidence type="ECO:0000313" key="17">
    <source>
        <dbReference type="Proteomes" id="UP000594586"/>
    </source>
</evidence>
<comment type="catalytic activity">
    <reaction evidence="12">
        <text>Preferential cleavage: (Ac)2-L-Lys-D-Ala-|-D-Ala. Also transpeptidation of peptidyl-alanyl moieties that are N-acyl substituents of D-alanine.</text>
        <dbReference type="EC" id="3.4.16.4"/>
    </reaction>
</comment>
<name>A0A7T0KMC3_9CORY</name>
<dbReference type="GO" id="GO:0008955">
    <property type="term" value="F:peptidoglycan glycosyltransferase activity"/>
    <property type="evidence" value="ECO:0007669"/>
    <property type="project" value="UniProtKB-EC"/>
</dbReference>
<evidence type="ECO:0000256" key="12">
    <source>
        <dbReference type="ARBA" id="ARBA00034000"/>
    </source>
</evidence>
<dbReference type="Gene3D" id="1.10.3810.10">
    <property type="entry name" value="Biosynthetic peptidoglycan transglycosylase-like"/>
    <property type="match status" value="1"/>
</dbReference>
<dbReference type="PANTHER" id="PTHR32282">
    <property type="entry name" value="BINDING PROTEIN TRANSPEPTIDASE, PUTATIVE-RELATED"/>
    <property type="match status" value="1"/>
</dbReference>
<organism evidence="16 17">
    <name type="scientific">Corynebacterium qintianiae</name>
    <dbReference type="NCBI Taxonomy" id="2709392"/>
    <lineage>
        <taxon>Bacteria</taxon>
        <taxon>Bacillati</taxon>
        <taxon>Actinomycetota</taxon>
        <taxon>Actinomycetes</taxon>
        <taxon>Mycobacteriales</taxon>
        <taxon>Corynebacteriaceae</taxon>
        <taxon>Corynebacterium</taxon>
    </lineage>
</organism>
<reference evidence="16 17" key="1">
    <citation type="submission" date="2020-11" db="EMBL/GenBank/DDBJ databases">
        <title>Corynebacterium sp. MC1420.</title>
        <authorList>
            <person name="Zhou J."/>
        </authorList>
    </citation>
    <scope>NUCLEOTIDE SEQUENCE [LARGE SCALE GENOMIC DNA]</scope>
    <source>
        <strain evidence="16 17">MC1420</strain>
    </source>
</reference>
<keyword evidence="4" id="KW-0645">Protease</keyword>
<evidence type="ECO:0000256" key="5">
    <source>
        <dbReference type="ARBA" id="ARBA00022676"/>
    </source>
</evidence>
<dbReference type="InterPro" id="IPR001460">
    <property type="entry name" value="PCN-bd_Tpept"/>
</dbReference>
<dbReference type="EMBL" id="CP064955">
    <property type="protein sequence ID" value="QPK83391.1"/>
    <property type="molecule type" value="Genomic_DNA"/>
</dbReference>
<evidence type="ECO:0000256" key="14">
    <source>
        <dbReference type="SAM" id="MobiDB-lite"/>
    </source>
</evidence>
<dbReference type="Pfam" id="PF00905">
    <property type="entry name" value="Transpeptidase"/>
    <property type="match status" value="1"/>
</dbReference>
<evidence type="ECO:0000256" key="3">
    <source>
        <dbReference type="ARBA" id="ARBA00022645"/>
    </source>
</evidence>
<dbReference type="PANTHER" id="PTHR32282:SF33">
    <property type="entry name" value="PEPTIDOGLYCAN GLYCOSYLTRANSFERASE"/>
    <property type="match status" value="1"/>
</dbReference>
<dbReference type="RefSeq" id="WP_165002892.1">
    <property type="nucleotide sequence ID" value="NZ_CP064955.1"/>
</dbReference>
<dbReference type="GO" id="GO:0008360">
    <property type="term" value="P:regulation of cell shape"/>
    <property type="evidence" value="ECO:0007669"/>
    <property type="project" value="UniProtKB-KW"/>
</dbReference>
<keyword evidence="7" id="KW-0378">Hydrolase</keyword>
<keyword evidence="10" id="KW-0511">Multifunctional enzyme</keyword>
<evidence type="ECO:0000256" key="2">
    <source>
        <dbReference type="ARBA" id="ARBA00007739"/>
    </source>
</evidence>
<evidence type="ECO:0000256" key="10">
    <source>
        <dbReference type="ARBA" id="ARBA00023268"/>
    </source>
</evidence>
<dbReference type="InterPro" id="IPR012338">
    <property type="entry name" value="Beta-lactam/transpept-like"/>
</dbReference>
<dbReference type="Proteomes" id="UP000594586">
    <property type="component" value="Chromosome"/>
</dbReference>
<dbReference type="GO" id="GO:0071555">
    <property type="term" value="P:cell wall organization"/>
    <property type="evidence" value="ECO:0007669"/>
    <property type="project" value="UniProtKB-KW"/>
</dbReference>
<evidence type="ECO:0000256" key="1">
    <source>
        <dbReference type="ARBA" id="ARBA00007090"/>
    </source>
</evidence>
<dbReference type="GO" id="GO:0009252">
    <property type="term" value="P:peptidoglycan biosynthetic process"/>
    <property type="evidence" value="ECO:0007669"/>
    <property type="project" value="UniProtKB-KW"/>
</dbReference>
<dbReference type="InterPro" id="IPR001264">
    <property type="entry name" value="Glyco_trans_51"/>
</dbReference>
<dbReference type="Gene3D" id="3.40.710.10">
    <property type="entry name" value="DD-peptidase/beta-lactamase superfamily"/>
    <property type="match status" value="1"/>
</dbReference>